<evidence type="ECO:0000313" key="10">
    <source>
        <dbReference type="Proteomes" id="UP001497623"/>
    </source>
</evidence>
<evidence type="ECO:0000256" key="5">
    <source>
        <dbReference type="ARBA" id="ARBA00023295"/>
    </source>
</evidence>
<organism evidence="9 10">
    <name type="scientific">Meganyctiphanes norvegica</name>
    <name type="common">Northern krill</name>
    <name type="synonym">Thysanopoda norvegica</name>
    <dbReference type="NCBI Taxonomy" id="48144"/>
    <lineage>
        <taxon>Eukaryota</taxon>
        <taxon>Metazoa</taxon>
        <taxon>Ecdysozoa</taxon>
        <taxon>Arthropoda</taxon>
        <taxon>Crustacea</taxon>
        <taxon>Multicrustacea</taxon>
        <taxon>Malacostraca</taxon>
        <taxon>Eumalacostraca</taxon>
        <taxon>Eucarida</taxon>
        <taxon>Euphausiacea</taxon>
        <taxon>Euphausiidae</taxon>
        <taxon>Meganyctiphanes</taxon>
    </lineage>
</organism>
<feature type="region of interest" description="Disordered" evidence="7">
    <location>
        <begin position="669"/>
        <end position="752"/>
    </location>
</feature>
<dbReference type="GO" id="GO:0003796">
    <property type="term" value="F:lysozyme activity"/>
    <property type="evidence" value="ECO:0007669"/>
    <property type="project" value="UniProtKB-EC"/>
</dbReference>
<keyword evidence="3" id="KW-0929">Antimicrobial</keyword>
<dbReference type="PROSITE" id="PS00128">
    <property type="entry name" value="GLYCOSYL_HYDROL_F22_1"/>
    <property type="match status" value="2"/>
</dbReference>
<evidence type="ECO:0000259" key="8">
    <source>
        <dbReference type="PROSITE" id="PS00128"/>
    </source>
</evidence>
<protein>
    <recommendedName>
        <fullName evidence="2">lysozyme</fullName>
        <ecNumber evidence="2">3.2.1.17</ecNumber>
    </recommendedName>
</protein>
<evidence type="ECO:0000256" key="2">
    <source>
        <dbReference type="ARBA" id="ARBA00012732"/>
    </source>
</evidence>
<dbReference type="EC" id="3.2.1.17" evidence="2"/>
<dbReference type="InterPro" id="IPR001916">
    <property type="entry name" value="Glyco_hydro_22"/>
</dbReference>
<accession>A0AAV2PNS8</accession>
<dbReference type="PROSITE" id="PS51348">
    <property type="entry name" value="GLYCOSYL_HYDROL_F22_2"/>
    <property type="match status" value="2"/>
</dbReference>
<feature type="domain" description="Glycosyl hydrolases family 22 (GH22)" evidence="8">
    <location>
        <begin position="271"/>
        <end position="289"/>
    </location>
</feature>
<name>A0AAV2PNS8_MEGNR</name>
<comment type="similarity">
    <text evidence="6">Belongs to the glycosyl hydrolase 22 family.</text>
</comment>
<proteinExistence type="inferred from homology"/>
<dbReference type="EMBL" id="CAXKWB010000905">
    <property type="protein sequence ID" value="CAL4062768.1"/>
    <property type="molecule type" value="Genomic_DNA"/>
</dbReference>
<dbReference type="SMART" id="SM00263">
    <property type="entry name" value="LYZ1"/>
    <property type="match status" value="2"/>
</dbReference>
<comment type="catalytic activity">
    <reaction evidence="1">
        <text>Hydrolysis of (1-&gt;4)-beta-linkages between N-acetylmuramic acid and N-acetyl-D-glucosamine residues in a peptidoglycan and between N-acetyl-D-glucosamine residues in chitodextrins.</text>
        <dbReference type="EC" id="3.2.1.17"/>
    </reaction>
</comment>
<keyword evidence="10" id="KW-1185">Reference proteome</keyword>
<feature type="region of interest" description="Disordered" evidence="7">
    <location>
        <begin position="606"/>
        <end position="628"/>
    </location>
</feature>
<evidence type="ECO:0000313" key="9">
    <source>
        <dbReference type="EMBL" id="CAL4062768.1"/>
    </source>
</evidence>
<evidence type="ECO:0000256" key="1">
    <source>
        <dbReference type="ARBA" id="ARBA00000632"/>
    </source>
</evidence>
<dbReference type="Pfam" id="PF00062">
    <property type="entry name" value="Lys"/>
    <property type="match status" value="2"/>
</dbReference>
<gene>
    <name evidence="9" type="ORF">MNOR_LOCUS2825</name>
</gene>
<dbReference type="InterPro" id="IPR019799">
    <property type="entry name" value="Glyco_hydro_22_CS"/>
</dbReference>
<evidence type="ECO:0000256" key="3">
    <source>
        <dbReference type="ARBA" id="ARBA00022638"/>
    </source>
</evidence>
<evidence type="ECO:0000256" key="4">
    <source>
        <dbReference type="ARBA" id="ARBA00023157"/>
    </source>
</evidence>
<keyword evidence="3" id="KW-0081">Bacteriolytic enzyme</keyword>
<dbReference type="Gene3D" id="1.10.530.10">
    <property type="match status" value="2"/>
</dbReference>
<dbReference type="CDD" id="cd16899">
    <property type="entry name" value="LYZ_C_invert"/>
    <property type="match status" value="1"/>
</dbReference>
<dbReference type="GO" id="GO:0031640">
    <property type="term" value="P:killing of cells of another organism"/>
    <property type="evidence" value="ECO:0007669"/>
    <property type="project" value="UniProtKB-KW"/>
</dbReference>
<evidence type="ECO:0000256" key="7">
    <source>
        <dbReference type="SAM" id="MobiDB-lite"/>
    </source>
</evidence>
<dbReference type="AlphaFoldDB" id="A0AAV2PNS8"/>
<dbReference type="Proteomes" id="UP001497623">
    <property type="component" value="Unassembled WGS sequence"/>
</dbReference>
<sequence>MELDCPLLTIPLSHMWKNLTSGIKSKIRYGNISCGQGWMQFSCTDCWIYSSTTFTNIFRYECDINIFMGHKHHSLARVCIAEYESSFNAGHINNLNFEGSKDYGLFHISNKFWCKDDDENPNFKNVCNMPCSNFVDQDLTDDLDCLKVIIDDTESWKGEGTGLTSWTSYVNNCQNRSLDAYMSECWDKEPIPVNTSKIFRKCELADVLENKHNMPRDQVKSWVCIAQYKSSFNAGFKNSNGDGSNSYGLFQINSKIWCKDVDENLDFKNICDMPCSNLLDADLTDDFACIEKIINEVESWKGEGTGLTAWTDYMDNCQNGSSLDEYMISECWEEQDIISTVIVPLLPLFYASPFLYQQPILIPQQSLAPSSFLYYIIPQSPIIPLFYAYPFLQFPQHILRAQQPLAPSPSLHHVIPQSPIMPLEPTSYPSSVENQLPKNKIPTPASTYLLPHYTKPQPQMNMFYNHPQYVPMTGYPYVNVESNSPNNKKLTPASTFLQEPYSSLASVESNSPKNKKLTPASTVLLEPYSTHDSVENHSPKNKIPFPASINLPPHNTKPSPSLHHIIPQSPIMPLFYAFPFLQPLQPILSAPKPLVSSPFLHQPYSYHDSVENQSPKNKIPTPASSYLPPHQSPIMPLEPYFSLGSSESNSPKNKKLTPASTVLLEPYSTHDSVENHSPKNKIPTPAFSYLPPHNTIPSPSLHHIIPQSAPKPLAPSLSLHQPYSSHDSLENHSPKHKIPAPASSYLPPHITW</sequence>
<dbReference type="PANTHER" id="PTHR11407:SF63">
    <property type="entry name" value="LYSOZYME C"/>
    <property type="match status" value="1"/>
</dbReference>
<dbReference type="PANTHER" id="PTHR11407">
    <property type="entry name" value="LYSOZYME C"/>
    <property type="match status" value="1"/>
</dbReference>
<dbReference type="SUPFAM" id="SSF53955">
    <property type="entry name" value="Lysozyme-like"/>
    <property type="match status" value="2"/>
</dbReference>
<keyword evidence="5" id="KW-0326">Glycosidase</keyword>
<dbReference type="PRINTS" id="PR00135">
    <property type="entry name" value="LYZLACT"/>
</dbReference>
<keyword evidence="5" id="KW-0378">Hydrolase</keyword>
<feature type="domain" description="Glycosyl hydrolases family 22 (GH22)" evidence="8">
    <location>
        <begin position="127"/>
        <end position="145"/>
    </location>
</feature>
<reference evidence="9 10" key="1">
    <citation type="submission" date="2024-05" db="EMBL/GenBank/DDBJ databases">
        <authorList>
            <person name="Wallberg A."/>
        </authorList>
    </citation>
    <scope>NUCLEOTIDE SEQUENCE [LARGE SCALE GENOMIC DNA]</scope>
</reference>
<evidence type="ECO:0000256" key="6">
    <source>
        <dbReference type="RuleBase" id="RU004440"/>
    </source>
</evidence>
<keyword evidence="4" id="KW-1015">Disulfide bond</keyword>
<dbReference type="InterPro" id="IPR023346">
    <property type="entry name" value="Lysozyme-like_dom_sf"/>
</dbReference>
<feature type="non-terminal residue" evidence="9">
    <location>
        <position position="752"/>
    </location>
</feature>
<dbReference type="GO" id="GO:0042742">
    <property type="term" value="P:defense response to bacterium"/>
    <property type="evidence" value="ECO:0007669"/>
    <property type="project" value="UniProtKB-KW"/>
</dbReference>
<comment type="caution">
    <text evidence="9">The sequence shown here is derived from an EMBL/GenBank/DDBJ whole genome shotgun (WGS) entry which is preliminary data.</text>
</comment>